<evidence type="ECO:0000313" key="1">
    <source>
        <dbReference type="EMBL" id="KDR39014.1"/>
    </source>
</evidence>
<dbReference type="EMBL" id="JFHC01000069">
    <property type="protein sequence ID" value="KDR39014.1"/>
    <property type="molecule type" value="Genomic_DNA"/>
</dbReference>
<evidence type="ECO:0000313" key="2">
    <source>
        <dbReference type="Proteomes" id="UP000027466"/>
    </source>
</evidence>
<accession>A0A069PGN6</accession>
<sequence>MLETDGLNKLTRQLQEASRVFKSLGGELAHVTVVPGDQDSVQAAIRQVETSIDQKAAPFQGNELVESMVKQLKKRYRDELIRRGQA</sequence>
<organism evidence="1 2">
    <name type="scientific">Caballeronia glathei</name>
    <dbReference type="NCBI Taxonomy" id="60547"/>
    <lineage>
        <taxon>Bacteria</taxon>
        <taxon>Pseudomonadati</taxon>
        <taxon>Pseudomonadota</taxon>
        <taxon>Betaproteobacteria</taxon>
        <taxon>Burkholderiales</taxon>
        <taxon>Burkholderiaceae</taxon>
        <taxon>Caballeronia</taxon>
    </lineage>
</organism>
<keyword evidence="2" id="KW-1185">Reference proteome</keyword>
<protein>
    <submittedName>
        <fullName evidence="1">Uncharacterized protein</fullName>
    </submittedName>
</protein>
<dbReference type="RefSeq" id="WP_035942548.1">
    <property type="nucleotide sequence ID" value="NZ_CADFFX010000045.1"/>
</dbReference>
<dbReference type="AlphaFoldDB" id="A0A069PGN6"/>
<comment type="caution">
    <text evidence="1">The sequence shown here is derived from an EMBL/GenBank/DDBJ whole genome shotgun (WGS) entry which is preliminary data.</text>
</comment>
<reference evidence="1 2" key="1">
    <citation type="submission" date="2014-03" db="EMBL/GenBank/DDBJ databases">
        <title>Draft Genome Sequences of Four Burkholderia Strains.</title>
        <authorList>
            <person name="Liu X.Y."/>
            <person name="Li C.X."/>
            <person name="Xu J.H."/>
        </authorList>
    </citation>
    <scope>NUCLEOTIDE SEQUENCE [LARGE SCALE GENOMIC DNA]</scope>
    <source>
        <strain evidence="1 2">DSM 50014</strain>
    </source>
</reference>
<name>A0A069PGN6_9BURK</name>
<gene>
    <name evidence="1" type="ORF">BG61_35435</name>
</gene>
<proteinExistence type="predicted"/>
<dbReference type="Proteomes" id="UP000027466">
    <property type="component" value="Unassembled WGS sequence"/>
</dbReference>